<protein>
    <submittedName>
        <fullName evidence="2">Uncharacterized protein</fullName>
    </submittedName>
</protein>
<proteinExistence type="predicted"/>
<keyword evidence="1" id="KW-0472">Membrane</keyword>
<name>A0A6C0H0U4_9ZZZZ</name>
<sequence length="62" mass="7591">MPNIINKVIKTSYHFFATVFLLYLAKNLQNYHIFFNIILVFLSIFHLYDTWWFLNYDEDAPI</sequence>
<dbReference type="AlphaFoldDB" id="A0A6C0H0U4"/>
<dbReference type="EMBL" id="MN739839">
    <property type="protein sequence ID" value="QHT74161.1"/>
    <property type="molecule type" value="Genomic_DNA"/>
</dbReference>
<keyword evidence="1" id="KW-1133">Transmembrane helix</keyword>
<accession>A0A6C0H0U4</accession>
<evidence type="ECO:0000313" key="2">
    <source>
        <dbReference type="EMBL" id="QHT74161.1"/>
    </source>
</evidence>
<organism evidence="2">
    <name type="scientific">viral metagenome</name>
    <dbReference type="NCBI Taxonomy" id="1070528"/>
    <lineage>
        <taxon>unclassified sequences</taxon>
        <taxon>metagenomes</taxon>
        <taxon>organismal metagenomes</taxon>
    </lineage>
</organism>
<evidence type="ECO:0000256" key="1">
    <source>
        <dbReference type="SAM" id="Phobius"/>
    </source>
</evidence>
<keyword evidence="1" id="KW-0812">Transmembrane</keyword>
<feature type="transmembrane region" description="Helical" evidence="1">
    <location>
        <begin position="31"/>
        <end position="48"/>
    </location>
</feature>
<reference evidence="2" key="1">
    <citation type="journal article" date="2020" name="Nature">
        <title>Giant virus diversity and host interactions through global metagenomics.</title>
        <authorList>
            <person name="Schulz F."/>
            <person name="Roux S."/>
            <person name="Paez-Espino D."/>
            <person name="Jungbluth S."/>
            <person name="Walsh D.A."/>
            <person name="Denef V.J."/>
            <person name="McMahon K.D."/>
            <person name="Konstantinidis K.T."/>
            <person name="Eloe-Fadrosh E.A."/>
            <person name="Kyrpides N.C."/>
            <person name="Woyke T."/>
        </authorList>
    </citation>
    <scope>NUCLEOTIDE SEQUENCE</scope>
    <source>
        <strain evidence="2">GVMAG-M-3300023179-4</strain>
    </source>
</reference>